<keyword evidence="7 14" id="KW-0274">FAD</keyword>
<feature type="binding site" evidence="14">
    <location>
        <position position="62"/>
    </location>
    <ligand>
        <name>FAD</name>
        <dbReference type="ChEBI" id="CHEBI:57692"/>
    </ligand>
</feature>
<keyword evidence="9 14" id="KW-0520">NAD</keyword>
<feature type="binding site" evidence="14">
    <location>
        <position position="282"/>
    </location>
    <ligand>
        <name>NAD(+)</name>
        <dbReference type="ChEBI" id="CHEBI:57540"/>
    </ligand>
</feature>
<dbReference type="InterPro" id="IPR016156">
    <property type="entry name" value="FAD/NAD-linked_Rdtase_dimer_sf"/>
</dbReference>
<dbReference type="SUPFAM" id="SSF51905">
    <property type="entry name" value="FAD/NAD(P)-binding domain"/>
    <property type="match status" value="1"/>
</dbReference>
<comment type="subcellular location">
    <subcellularLocation>
        <location evidence="1">Cytoplasm</location>
    </subcellularLocation>
</comment>
<dbReference type="eggNOG" id="COG1249">
    <property type="taxonomic scope" value="Bacteria"/>
</dbReference>
<comment type="cofactor">
    <cofactor evidence="14 16">
        <name>FAD</name>
        <dbReference type="ChEBI" id="CHEBI:57692"/>
    </cofactor>
    <text evidence="14 16">Binds 1 FAD per subunit.</text>
</comment>
<evidence type="ECO:0000313" key="20">
    <source>
        <dbReference type="Proteomes" id="UP000002709"/>
    </source>
</evidence>
<dbReference type="GO" id="GO:0006103">
    <property type="term" value="P:2-oxoglutarate metabolic process"/>
    <property type="evidence" value="ECO:0007669"/>
    <property type="project" value="TreeGrafter"/>
</dbReference>
<keyword evidence="10" id="KW-1015">Disulfide bond</keyword>
<dbReference type="Gene3D" id="3.30.390.30">
    <property type="match status" value="1"/>
</dbReference>
<dbReference type="FunFam" id="3.30.390.30:FF:000001">
    <property type="entry name" value="Dihydrolipoyl dehydrogenase"/>
    <property type="match status" value="1"/>
</dbReference>
<evidence type="ECO:0000256" key="6">
    <source>
        <dbReference type="ARBA" id="ARBA00022630"/>
    </source>
</evidence>
<dbReference type="InterPro" id="IPR001100">
    <property type="entry name" value="Pyr_nuc-diS_OxRdtase"/>
</dbReference>
<keyword evidence="5" id="KW-0963">Cytoplasm</keyword>
<feature type="binding site" evidence="14">
    <location>
        <position position="322"/>
    </location>
    <ligand>
        <name>FAD</name>
        <dbReference type="ChEBI" id="CHEBI:57692"/>
    </ligand>
</feature>
<dbReference type="AlphaFoldDB" id="Q3B4S4"/>
<evidence type="ECO:0000256" key="15">
    <source>
        <dbReference type="PIRSR" id="PIRSR000350-4"/>
    </source>
</evidence>
<organism evidence="19 20">
    <name type="scientific">Chlorobium luteolum (strain DSM 273 / BCRC 81028 / 2530)</name>
    <name type="common">Pelodictyon luteolum</name>
    <dbReference type="NCBI Taxonomy" id="319225"/>
    <lineage>
        <taxon>Bacteria</taxon>
        <taxon>Pseudomonadati</taxon>
        <taxon>Chlorobiota</taxon>
        <taxon>Chlorobiia</taxon>
        <taxon>Chlorobiales</taxon>
        <taxon>Chlorobiaceae</taxon>
        <taxon>Chlorobium/Pelodictyon group</taxon>
        <taxon>Pelodictyon</taxon>
    </lineage>
</organism>
<dbReference type="EC" id="1.8.1.4" evidence="3 16"/>
<dbReference type="SUPFAM" id="SSF55424">
    <property type="entry name" value="FAD/NAD-linked reductases, dimerisation (C-terminal) domain"/>
    <property type="match status" value="1"/>
</dbReference>
<dbReference type="PIRSF" id="PIRSF000350">
    <property type="entry name" value="Mercury_reductase_MerA"/>
    <property type="match status" value="1"/>
</dbReference>
<protein>
    <recommendedName>
        <fullName evidence="4 16">Dihydrolipoyl dehydrogenase</fullName>
        <ecNumber evidence="3 16">1.8.1.4</ecNumber>
    </recommendedName>
</protein>
<evidence type="ECO:0000256" key="8">
    <source>
        <dbReference type="ARBA" id="ARBA00023002"/>
    </source>
</evidence>
<keyword evidence="6 16" id="KW-0285">Flavoprotein</keyword>
<gene>
    <name evidence="19" type="ordered locus">Plut_0784</name>
</gene>
<evidence type="ECO:0000256" key="16">
    <source>
        <dbReference type="RuleBase" id="RU003692"/>
    </source>
</evidence>
<keyword evidence="11 16" id="KW-0676">Redox-active center</keyword>
<evidence type="ECO:0000256" key="14">
    <source>
        <dbReference type="PIRSR" id="PIRSR000350-3"/>
    </source>
</evidence>
<keyword evidence="14" id="KW-0547">Nucleotide-binding</keyword>
<dbReference type="PRINTS" id="PR00368">
    <property type="entry name" value="FADPNR"/>
</dbReference>
<comment type="catalytic activity">
    <reaction evidence="12 16">
        <text>N(6)-[(R)-dihydrolipoyl]-L-lysyl-[protein] + NAD(+) = N(6)-[(R)-lipoyl]-L-lysyl-[protein] + NADH + H(+)</text>
        <dbReference type="Rhea" id="RHEA:15045"/>
        <dbReference type="Rhea" id="RHEA-COMP:10474"/>
        <dbReference type="Rhea" id="RHEA-COMP:10475"/>
        <dbReference type="ChEBI" id="CHEBI:15378"/>
        <dbReference type="ChEBI" id="CHEBI:57540"/>
        <dbReference type="ChEBI" id="CHEBI:57945"/>
        <dbReference type="ChEBI" id="CHEBI:83099"/>
        <dbReference type="ChEBI" id="CHEBI:83100"/>
        <dbReference type="EC" id="1.8.1.4"/>
    </reaction>
</comment>
<dbReference type="Pfam" id="PF07992">
    <property type="entry name" value="Pyr_redox_2"/>
    <property type="match status" value="1"/>
</dbReference>
<evidence type="ECO:0000256" key="1">
    <source>
        <dbReference type="ARBA" id="ARBA00004496"/>
    </source>
</evidence>
<sequence>MPSMNASTPLSAPRKVDVAVIGSGPGGYEAALLAARMGMQVALIEKSALGGVCVNWGCIPTKALLRSAEAFDLVRKGAALGLHAPGASFELAAAVKRSRTVVLKISKGIEYQLRKAGVEVVPGEARFAGPHELDIIREGAVADTITARSIIIATGGRMRTIPGLEPDLRLLITSREALAMKELPASMIVLGGGAIGVELAWFYATIGTRVTIVEMMDRLMPLEDAEISEALKRSFQKAGITVATGSKLEDVKREGERVTARLMVPGEEPQEIEAERLLLAVGVGGSTEGLGLEAAGVGVSRGFIETDALCRTAVAHIYAIGDVRGGMLLAHKASAEAAIAVASIAGTSAEPLEDTMIPRCVYAEPSIASIGMSEEQAVAAGKNVSVGRSNFAASGKANAYGSLEGLVKLVFEAGGGPLLGAHLIGHGAVELIGELALARSLGITASRLSSVVHAHPTLSESIREAALQALGE</sequence>
<name>Q3B4S4_CHLL3</name>
<dbReference type="Pfam" id="PF02852">
    <property type="entry name" value="Pyr_redox_dim"/>
    <property type="match status" value="1"/>
</dbReference>
<dbReference type="InterPro" id="IPR004099">
    <property type="entry name" value="Pyr_nucl-diS_OxRdtase_dimer"/>
</dbReference>
<dbReference type="RefSeq" id="WP_011357531.1">
    <property type="nucleotide sequence ID" value="NC_007512.1"/>
</dbReference>
<keyword evidence="20" id="KW-1185">Reference proteome</keyword>
<dbReference type="GO" id="GO:0004148">
    <property type="term" value="F:dihydrolipoyl dehydrogenase (NADH) activity"/>
    <property type="evidence" value="ECO:0007669"/>
    <property type="project" value="UniProtKB-EC"/>
</dbReference>
<comment type="miscellaneous">
    <text evidence="16">The active site is a redox-active disulfide bond.</text>
</comment>
<dbReference type="Proteomes" id="UP000002709">
    <property type="component" value="Chromosome"/>
</dbReference>
<comment type="similarity">
    <text evidence="2 16">Belongs to the class-I pyridine nucleotide-disulfide oxidoreductase family.</text>
</comment>
<dbReference type="InterPro" id="IPR050151">
    <property type="entry name" value="Class-I_Pyr_Nuc-Dis_Oxidored"/>
</dbReference>
<feature type="binding site" evidence="14">
    <location>
        <position position="214"/>
    </location>
    <ligand>
        <name>NAD(+)</name>
        <dbReference type="ChEBI" id="CHEBI:57540"/>
    </ligand>
</feature>
<dbReference type="HOGENOM" id="CLU_016755_0_3_10"/>
<dbReference type="GO" id="GO:0050660">
    <property type="term" value="F:flavin adenine dinucleotide binding"/>
    <property type="evidence" value="ECO:0007669"/>
    <property type="project" value="InterPro"/>
</dbReference>
<feature type="binding site" evidence="14">
    <location>
        <begin position="191"/>
        <end position="198"/>
    </location>
    <ligand>
        <name>NAD(+)</name>
        <dbReference type="ChEBI" id="CHEBI:57540"/>
    </ligand>
</feature>
<evidence type="ECO:0000256" key="11">
    <source>
        <dbReference type="ARBA" id="ARBA00023284"/>
    </source>
</evidence>
<evidence type="ECO:0000256" key="2">
    <source>
        <dbReference type="ARBA" id="ARBA00007532"/>
    </source>
</evidence>
<dbReference type="Gene3D" id="3.50.50.60">
    <property type="entry name" value="FAD/NAD(P)-binding domain"/>
    <property type="match status" value="2"/>
</dbReference>
<evidence type="ECO:0000256" key="3">
    <source>
        <dbReference type="ARBA" id="ARBA00012608"/>
    </source>
</evidence>
<dbReference type="KEGG" id="plt:Plut_0784"/>
<dbReference type="PRINTS" id="PR00411">
    <property type="entry name" value="PNDRDTASEI"/>
</dbReference>
<evidence type="ECO:0000256" key="5">
    <source>
        <dbReference type="ARBA" id="ARBA00022490"/>
    </source>
</evidence>
<feature type="active site" description="Proton acceptor" evidence="13">
    <location>
        <position position="455"/>
    </location>
</feature>
<proteinExistence type="inferred from homology"/>
<evidence type="ECO:0000256" key="7">
    <source>
        <dbReference type="ARBA" id="ARBA00022827"/>
    </source>
</evidence>
<dbReference type="EMBL" id="CP000096">
    <property type="protein sequence ID" value="ABB23657.1"/>
    <property type="molecule type" value="Genomic_DNA"/>
</dbReference>
<evidence type="ECO:0000256" key="12">
    <source>
        <dbReference type="ARBA" id="ARBA00049187"/>
    </source>
</evidence>
<dbReference type="PANTHER" id="PTHR22912">
    <property type="entry name" value="DISULFIDE OXIDOREDUCTASE"/>
    <property type="match status" value="1"/>
</dbReference>
<accession>Q3B4S4</accession>
<dbReference type="STRING" id="319225.Plut_0784"/>
<dbReference type="InterPro" id="IPR006258">
    <property type="entry name" value="Lipoamide_DH"/>
</dbReference>
<dbReference type="GO" id="GO:0005737">
    <property type="term" value="C:cytoplasm"/>
    <property type="evidence" value="ECO:0007669"/>
    <property type="project" value="UniProtKB-SubCell"/>
</dbReference>
<feature type="domain" description="Pyridine nucleotide-disulphide oxidoreductase dimerisation" evidence="17">
    <location>
        <begin position="357"/>
        <end position="466"/>
    </location>
</feature>
<evidence type="ECO:0000256" key="9">
    <source>
        <dbReference type="ARBA" id="ARBA00023027"/>
    </source>
</evidence>
<evidence type="ECO:0000256" key="4">
    <source>
        <dbReference type="ARBA" id="ARBA00016961"/>
    </source>
</evidence>
<evidence type="ECO:0000259" key="18">
    <source>
        <dbReference type="Pfam" id="PF07992"/>
    </source>
</evidence>
<evidence type="ECO:0000256" key="10">
    <source>
        <dbReference type="ARBA" id="ARBA00023157"/>
    </source>
</evidence>
<evidence type="ECO:0000259" key="17">
    <source>
        <dbReference type="Pfam" id="PF02852"/>
    </source>
</evidence>
<reference evidence="20" key="1">
    <citation type="submission" date="2005-08" db="EMBL/GenBank/DDBJ databases">
        <title>Complete sequence of Pelodictyon luteolum DSM 273.</title>
        <authorList>
            <consortium name="US DOE Joint Genome Institute"/>
            <person name="Copeland A."/>
            <person name="Lucas S."/>
            <person name="Lapidus A."/>
            <person name="Barry K."/>
            <person name="Detter J.C."/>
            <person name="Glavina T."/>
            <person name="Hammon N."/>
            <person name="Israni S."/>
            <person name="Pitluck S."/>
            <person name="Bryant D."/>
            <person name="Schmutz J."/>
            <person name="Larimer F."/>
            <person name="Land M."/>
            <person name="Kyrpides N."/>
            <person name="Ivanova N."/>
            <person name="Richardson P."/>
        </authorList>
    </citation>
    <scope>NUCLEOTIDE SEQUENCE [LARGE SCALE GENOMIC DNA]</scope>
    <source>
        <strain evidence="20">DSM 273 / BCRC 81028 / 2530</strain>
    </source>
</reference>
<dbReference type="InterPro" id="IPR036188">
    <property type="entry name" value="FAD/NAD-bd_sf"/>
</dbReference>
<dbReference type="InterPro" id="IPR023753">
    <property type="entry name" value="FAD/NAD-binding_dom"/>
</dbReference>
<keyword evidence="8 16" id="KW-0560">Oxidoreductase</keyword>
<dbReference type="InterPro" id="IPR012999">
    <property type="entry name" value="Pyr_OxRdtase_I_AS"/>
</dbReference>
<feature type="domain" description="FAD/NAD(P)-binding" evidence="18">
    <location>
        <begin position="17"/>
        <end position="337"/>
    </location>
</feature>
<dbReference type="NCBIfam" id="TIGR01350">
    <property type="entry name" value="lipoamide_DH"/>
    <property type="match status" value="1"/>
</dbReference>
<evidence type="ECO:0000256" key="13">
    <source>
        <dbReference type="PIRSR" id="PIRSR000350-2"/>
    </source>
</evidence>
<dbReference type="PANTHER" id="PTHR22912:SF217">
    <property type="entry name" value="DIHYDROLIPOYL DEHYDROGENASE"/>
    <property type="match status" value="1"/>
</dbReference>
<feature type="disulfide bond" description="Redox-active" evidence="15">
    <location>
        <begin position="53"/>
        <end position="58"/>
    </location>
</feature>
<dbReference type="PROSITE" id="PS00076">
    <property type="entry name" value="PYRIDINE_REDOX_1"/>
    <property type="match status" value="1"/>
</dbReference>
<evidence type="ECO:0000313" key="19">
    <source>
        <dbReference type="EMBL" id="ABB23657.1"/>
    </source>
</evidence>